<dbReference type="InterPro" id="IPR038765">
    <property type="entry name" value="Papain-like_cys_pep_sf"/>
</dbReference>
<protein>
    <submittedName>
        <fullName evidence="2">Cathepsin L</fullName>
    </submittedName>
</protein>
<name>A0A146KCP6_9EUKA</name>
<accession>A0A146KCP6</accession>
<dbReference type="GO" id="GO:0006508">
    <property type="term" value="P:proteolysis"/>
    <property type="evidence" value="ECO:0007669"/>
    <property type="project" value="InterPro"/>
</dbReference>
<evidence type="ECO:0000259" key="1">
    <source>
        <dbReference type="Pfam" id="PF00112"/>
    </source>
</evidence>
<proteinExistence type="predicted"/>
<organism evidence="2">
    <name type="scientific">Trepomonas sp. PC1</name>
    <dbReference type="NCBI Taxonomy" id="1076344"/>
    <lineage>
        <taxon>Eukaryota</taxon>
        <taxon>Metamonada</taxon>
        <taxon>Diplomonadida</taxon>
        <taxon>Hexamitidae</taxon>
        <taxon>Hexamitinae</taxon>
        <taxon>Trepomonas</taxon>
    </lineage>
</organism>
<sequence length="102" mass="11791">ATSMPCQRDKWHFSEYKLKSFSKTKPDSIGELKFAILSGPVAVGMTVVQEMVFYSGGIFDFQKCPNDVRTINHYVVAMGWGYDEVLQKEYWIIRNQWSNAWG</sequence>
<dbReference type="SUPFAM" id="SSF54001">
    <property type="entry name" value="Cysteine proteinases"/>
    <property type="match status" value="1"/>
</dbReference>
<dbReference type="EMBL" id="GDID01003161">
    <property type="protein sequence ID" value="JAP93445.1"/>
    <property type="molecule type" value="Transcribed_RNA"/>
</dbReference>
<dbReference type="Gene3D" id="3.90.70.10">
    <property type="entry name" value="Cysteine proteinases"/>
    <property type="match status" value="1"/>
</dbReference>
<feature type="non-terminal residue" evidence="2">
    <location>
        <position position="1"/>
    </location>
</feature>
<gene>
    <name evidence="2" type="ORF">TPC1_14273</name>
</gene>
<evidence type="ECO:0000313" key="2">
    <source>
        <dbReference type="EMBL" id="JAP93445.1"/>
    </source>
</evidence>
<reference evidence="2" key="1">
    <citation type="submission" date="2015-07" db="EMBL/GenBank/DDBJ databases">
        <title>Adaptation to a free-living lifestyle via gene acquisitions in the diplomonad Trepomonas sp. PC1.</title>
        <authorList>
            <person name="Xu F."/>
            <person name="Jerlstrom-Hultqvist J."/>
            <person name="Kolisko M."/>
            <person name="Simpson A.G.B."/>
            <person name="Roger A.J."/>
            <person name="Svard S.G."/>
            <person name="Andersson J.O."/>
        </authorList>
    </citation>
    <scope>NUCLEOTIDE SEQUENCE</scope>
    <source>
        <strain evidence="2">PC1</strain>
    </source>
</reference>
<feature type="non-terminal residue" evidence="2">
    <location>
        <position position="102"/>
    </location>
</feature>
<dbReference type="Pfam" id="PF00112">
    <property type="entry name" value="Peptidase_C1"/>
    <property type="match status" value="1"/>
</dbReference>
<feature type="domain" description="Peptidase C1A papain C-terminal" evidence="1">
    <location>
        <begin position="5"/>
        <end position="102"/>
    </location>
</feature>
<dbReference type="AlphaFoldDB" id="A0A146KCP6"/>
<dbReference type="GO" id="GO:0008234">
    <property type="term" value="F:cysteine-type peptidase activity"/>
    <property type="evidence" value="ECO:0007669"/>
    <property type="project" value="InterPro"/>
</dbReference>
<dbReference type="InterPro" id="IPR000668">
    <property type="entry name" value="Peptidase_C1A_C"/>
</dbReference>